<feature type="domain" description="DUF4367" evidence="2">
    <location>
        <begin position="138"/>
        <end position="240"/>
    </location>
</feature>
<evidence type="ECO:0000313" key="3">
    <source>
        <dbReference type="EMBL" id="MBC5581526.1"/>
    </source>
</evidence>
<keyword evidence="1" id="KW-0472">Membrane</keyword>
<feature type="transmembrane region" description="Helical" evidence="1">
    <location>
        <begin position="80"/>
        <end position="107"/>
    </location>
</feature>
<dbReference type="InterPro" id="IPR025377">
    <property type="entry name" value="DUF4367"/>
</dbReference>
<dbReference type="AlphaFoldDB" id="A0A923KW59"/>
<reference evidence="3" key="1">
    <citation type="submission" date="2020-08" db="EMBL/GenBank/DDBJ databases">
        <title>Genome public.</title>
        <authorList>
            <person name="Liu C."/>
            <person name="Sun Q."/>
        </authorList>
    </citation>
    <scope>NUCLEOTIDE SEQUENCE</scope>
    <source>
        <strain evidence="3">BX8</strain>
    </source>
</reference>
<proteinExistence type="predicted"/>
<protein>
    <submittedName>
        <fullName evidence="3">DUF4367 domain-containing protein</fullName>
    </submittedName>
</protein>
<dbReference type="EMBL" id="JACONZ010000002">
    <property type="protein sequence ID" value="MBC5581526.1"/>
    <property type="molecule type" value="Genomic_DNA"/>
</dbReference>
<dbReference type="RefSeq" id="WP_186887870.1">
    <property type="nucleotide sequence ID" value="NZ_JACONZ010000002.1"/>
</dbReference>
<dbReference type="Proteomes" id="UP000659630">
    <property type="component" value="Unassembled WGS sequence"/>
</dbReference>
<name>A0A923KW59_9FIRM</name>
<dbReference type="Pfam" id="PF14285">
    <property type="entry name" value="DUF4367"/>
    <property type="match status" value="1"/>
</dbReference>
<evidence type="ECO:0000259" key="2">
    <source>
        <dbReference type="Pfam" id="PF14285"/>
    </source>
</evidence>
<keyword evidence="4" id="KW-1185">Reference proteome</keyword>
<organism evidence="3 4">
    <name type="scientific">Anaerofilum hominis</name>
    <dbReference type="NCBI Taxonomy" id="2763016"/>
    <lineage>
        <taxon>Bacteria</taxon>
        <taxon>Bacillati</taxon>
        <taxon>Bacillota</taxon>
        <taxon>Clostridia</taxon>
        <taxon>Eubacteriales</taxon>
        <taxon>Oscillospiraceae</taxon>
        <taxon>Anaerofilum</taxon>
    </lineage>
</organism>
<evidence type="ECO:0000256" key="1">
    <source>
        <dbReference type="SAM" id="Phobius"/>
    </source>
</evidence>
<keyword evidence="1" id="KW-0812">Transmembrane</keyword>
<comment type="caution">
    <text evidence="3">The sequence shown here is derived from an EMBL/GenBank/DDBJ whole genome shotgun (WGS) entry which is preliminary data.</text>
</comment>
<evidence type="ECO:0000313" key="4">
    <source>
        <dbReference type="Proteomes" id="UP000659630"/>
    </source>
</evidence>
<keyword evidence="1" id="KW-1133">Transmembrane helix</keyword>
<sequence>MSGKGPSSFDDELFDLMLRHAVIESAQAQAQQVMDAAPAAEDPFPPSERYLRRIERAHRRQKRALFVQLHRRALKTAASVLLVLFGLAATSFVTVSAVRAGFLNFLLGEASDHTKVMLSDAAEGYDLANLPEGWDAIYIPTYLPEGFQLDKVTIGKEAVIAQYIDGKNRYITITQWNRPDVSIFLDNEHGQLQPHTVNDNAALIRSDGTDTSIAWTKDDYSFLVMSSLSQNDLLNTCESLKKYEKELS</sequence>
<accession>A0A923KW59</accession>
<gene>
    <name evidence="3" type="ORF">H8S23_08375</name>
</gene>